<gene>
    <name evidence="2" type="ORF">GALMADRAFT_236659</name>
</gene>
<dbReference type="EMBL" id="KL142368">
    <property type="protein sequence ID" value="KDR84054.1"/>
    <property type="molecule type" value="Genomic_DNA"/>
</dbReference>
<accession>A0A067TVU6</accession>
<evidence type="ECO:0000313" key="2">
    <source>
        <dbReference type="EMBL" id="KDR84054.1"/>
    </source>
</evidence>
<dbReference type="HOGENOM" id="CLU_076399_0_0_1"/>
<reference evidence="3" key="1">
    <citation type="journal article" date="2014" name="Proc. Natl. Acad. Sci. U.S.A.">
        <title>Extensive sampling of basidiomycete genomes demonstrates inadequacy of the white-rot/brown-rot paradigm for wood decay fungi.</title>
        <authorList>
            <person name="Riley R."/>
            <person name="Salamov A.A."/>
            <person name="Brown D.W."/>
            <person name="Nagy L.G."/>
            <person name="Floudas D."/>
            <person name="Held B.W."/>
            <person name="Levasseur A."/>
            <person name="Lombard V."/>
            <person name="Morin E."/>
            <person name="Otillar R."/>
            <person name="Lindquist E.A."/>
            <person name="Sun H."/>
            <person name="LaButti K.M."/>
            <person name="Schmutz J."/>
            <person name="Jabbour D."/>
            <person name="Luo H."/>
            <person name="Baker S.E."/>
            <person name="Pisabarro A.G."/>
            <person name="Walton J.D."/>
            <person name="Blanchette R.A."/>
            <person name="Henrissat B."/>
            <person name="Martin F."/>
            <person name="Cullen D."/>
            <person name="Hibbett D.S."/>
            <person name="Grigoriev I.V."/>
        </authorList>
    </citation>
    <scope>NUCLEOTIDE SEQUENCE [LARGE SCALE GENOMIC DNA]</scope>
    <source>
        <strain evidence="3">CBS 339.88</strain>
    </source>
</reference>
<name>A0A067TVU6_GALM3</name>
<dbReference type="Proteomes" id="UP000027222">
    <property type="component" value="Unassembled WGS sequence"/>
</dbReference>
<organism evidence="2 3">
    <name type="scientific">Galerina marginata (strain CBS 339.88)</name>
    <dbReference type="NCBI Taxonomy" id="685588"/>
    <lineage>
        <taxon>Eukaryota</taxon>
        <taxon>Fungi</taxon>
        <taxon>Dikarya</taxon>
        <taxon>Basidiomycota</taxon>
        <taxon>Agaricomycotina</taxon>
        <taxon>Agaricomycetes</taxon>
        <taxon>Agaricomycetidae</taxon>
        <taxon>Agaricales</taxon>
        <taxon>Agaricineae</taxon>
        <taxon>Strophariaceae</taxon>
        <taxon>Galerina</taxon>
    </lineage>
</organism>
<evidence type="ECO:0000256" key="1">
    <source>
        <dbReference type="SAM" id="MobiDB-lite"/>
    </source>
</evidence>
<proteinExistence type="predicted"/>
<feature type="compositionally biased region" description="Basic and acidic residues" evidence="1">
    <location>
        <begin position="101"/>
        <end position="110"/>
    </location>
</feature>
<evidence type="ECO:0000313" key="3">
    <source>
        <dbReference type="Proteomes" id="UP000027222"/>
    </source>
</evidence>
<feature type="region of interest" description="Disordered" evidence="1">
    <location>
        <begin position="90"/>
        <end position="163"/>
    </location>
</feature>
<protein>
    <submittedName>
        <fullName evidence="2">Uncharacterized protein</fullName>
    </submittedName>
</protein>
<feature type="compositionally biased region" description="Basic and acidic residues" evidence="1">
    <location>
        <begin position="120"/>
        <end position="136"/>
    </location>
</feature>
<sequence>MQRRLDKFDDEVQSLRSEIATISVGAVEVDGGQIWTEMQKALDKLGHQIQRLRFDLAVIRAWSQWTATWAEMQEQLDNVTRDVQRARSELAVKRSSSGPEAESHLSREVNIEEDDDDKGPEEAHTAKSLKADESQFVHRHRGSRPGPQKEGPPQSPQPLPHGHLYPPYPPYFYPGYHVSPYHLAPPMAPQHCGISFKNISRSAITIGEGESSNTFLLNSDEQLVLSGQPGSMSANE</sequence>
<dbReference type="AlphaFoldDB" id="A0A067TVU6"/>
<keyword evidence="3" id="KW-1185">Reference proteome</keyword>